<accession>A0A285L5A3</accession>
<feature type="region of interest" description="Disordered" evidence="1">
    <location>
        <begin position="65"/>
        <end position="93"/>
    </location>
</feature>
<feature type="compositionally biased region" description="Gly residues" evidence="1">
    <location>
        <begin position="67"/>
        <end position="77"/>
    </location>
</feature>
<keyword evidence="4" id="KW-1185">Reference proteome</keyword>
<keyword evidence="2" id="KW-0472">Membrane</keyword>
<sequence>MILATAFDVLAQVGNPTPEPPPGSEKHLQIVRYLIWLAVIGVVALVVIGIPLIVVLVTRRSNRRAQGGPGMGPGYGGPHQPWPGGPGGGGPGV</sequence>
<keyword evidence="2" id="KW-1133">Transmembrane helix</keyword>
<proteinExistence type="predicted"/>
<protein>
    <submittedName>
        <fullName evidence="3">Uncharacterized protein</fullName>
    </submittedName>
</protein>
<dbReference type="EMBL" id="OBEG01000001">
    <property type="protein sequence ID" value="SNY80072.1"/>
    <property type="molecule type" value="Genomic_DNA"/>
</dbReference>
<feature type="transmembrane region" description="Helical" evidence="2">
    <location>
        <begin position="33"/>
        <end position="57"/>
    </location>
</feature>
<name>A0A285L5A3_9NOCA</name>
<gene>
    <name evidence="3" type="ORF">SAMN04244553_1822</name>
</gene>
<reference evidence="3 4" key="1">
    <citation type="submission" date="2017-09" db="EMBL/GenBank/DDBJ databases">
        <authorList>
            <person name="Ehlers B."/>
            <person name="Leendertz F.H."/>
        </authorList>
    </citation>
    <scope>NUCLEOTIDE SEQUENCE [LARGE SCALE GENOMIC DNA]</scope>
    <source>
        <strain evidence="3 4">DSM 45537</strain>
    </source>
</reference>
<dbReference type="STRING" id="1379680.GCA_001612615_01235"/>
<organism evidence="3 4">
    <name type="scientific">Nocardia amikacinitolerans</name>
    <dbReference type="NCBI Taxonomy" id="756689"/>
    <lineage>
        <taxon>Bacteria</taxon>
        <taxon>Bacillati</taxon>
        <taxon>Actinomycetota</taxon>
        <taxon>Actinomycetes</taxon>
        <taxon>Mycobacteriales</taxon>
        <taxon>Nocardiaceae</taxon>
        <taxon>Nocardia</taxon>
    </lineage>
</organism>
<dbReference type="Proteomes" id="UP000219565">
    <property type="component" value="Unassembled WGS sequence"/>
</dbReference>
<evidence type="ECO:0000313" key="4">
    <source>
        <dbReference type="Proteomes" id="UP000219565"/>
    </source>
</evidence>
<evidence type="ECO:0000256" key="1">
    <source>
        <dbReference type="SAM" id="MobiDB-lite"/>
    </source>
</evidence>
<dbReference type="AlphaFoldDB" id="A0A285L5A3"/>
<evidence type="ECO:0000313" key="3">
    <source>
        <dbReference type="EMBL" id="SNY80072.1"/>
    </source>
</evidence>
<keyword evidence="2" id="KW-0812">Transmembrane</keyword>
<evidence type="ECO:0000256" key="2">
    <source>
        <dbReference type="SAM" id="Phobius"/>
    </source>
</evidence>